<keyword evidence="5" id="KW-0408">Iron</keyword>
<evidence type="ECO:0000256" key="4">
    <source>
        <dbReference type="ARBA" id="ARBA00023002"/>
    </source>
</evidence>
<evidence type="ECO:0000313" key="8">
    <source>
        <dbReference type="EMBL" id="KAJ9625972.1"/>
    </source>
</evidence>
<organism evidence="8 9">
    <name type="scientific">Knufia peltigerae</name>
    <dbReference type="NCBI Taxonomy" id="1002370"/>
    <lineage>
        <taxon>Eukaryota</taxon>
        <taxon>Fungi</taxon>
        <taxon>Dikarya</taxon>
        <taxon>Ascomycota</taxon>
        <taxon>Pezizomycotina</taxon>
        <taxon>Eurotiomycetes</taxon>
        <taxon>Chaetothyriomycetidae</taxon>
        <taxon>Chaetothyriales</taxon>
        <taxon>Trichomeriaceae</taxon>
        <taxon>Knufia</taxon>
    </lineage>
</organism>
<evidence type="ECO:0000256" key="1">
    <source>
        <dbReference type="ARBA" id="ARBA00005896"/>
    </source>
</evidence>
<keyword evidence="9" id="KW-1185">Reference proteome</keyword>
<keyword evidence="4" id="KW-0560">Oxidoreductase</keyword>
<reference evidence="8" key="1">
    <citation type="submission" date="2022-10" db="EMBL/GenBank/DDBJ databases">
        <title>Culturing micro-colonial fungi from biological soil crusts in the Mojave desert and describing Neophaeococcomyces mojavensis, and introducing the new genera and species Taxawa tesnikishii.</title>
        <authorList>
            <person name="Kurbessoian T."/>
            <person name="Stajich J.E."/>
        </authorList>
    </citation>
    <scope>NUCLEOTIDE SEQUENCE</scope>
    <source>
        <strain evidence="8">TK_35</strain>
    </source>
</reference>
<sequence length="337" mass="39035">MDTSLRITPLHETFVAQVDGIDWTVNLSDEVIGAIQKAIDQYGVLVFRNANIDNEAQIALTARFGKMDYVPGLHLKGRFPHQPQIFDLANVNEQGEIIQSTDRFRSMSMKGNQLWHADMQYHPHRDKYSILRAVEIPPPGVGGETEYADSRSAYDALSPEWKSRLENMVMRCSLIHNRRSAAPDLYKGVDPMEWPTSRWKAVYPHERTGRKNLYVTSYCYKIENMSVEESQKIIRDLITHGTQPQFVYKLVWENPGDMIMWDNTAVWHRALDDSKFQHKFKRDMRRTNTFDDGPHGWGENDPNDNWRVKAPHDPYAHEKTSERPAATMTTMKEEVLA</sequence>
<dbReference type="EMBL" id="JAPDRN010000085">
    <property type="protein sequence ID" value="KAJ9625972.1"/>
    <property type="molecule type" value="Genomic_DNA"/>
</dbReference>
<evidence type="ECO:0000256" key="2">
    <source>
        <dbReference type="ARBA" id="ARBA00022723"/>
    </source>
</evidence>
<evidence type="ECO:0000259" key="7">
    <source>
        <dbReference type="Pfam" id="PF02668"/>
    </source>
</evidence>
<dbReference type="PANTHER" id="PTHR43779">
    <property type="entry name" value="DIOXYGENASE RV0097-RELATED"/>
    <property type="match status" value="1"/>
</dbReference>
<dbReference type="AlphaFoldDB" id="A0AA38XWH7"/>
<evidence type="ECO:0000256" key="6">
    <source>
        <dbReference type="SAM" id="MobiDB-lite"/>
    </source>
</evidence>
<feature type="region of interest" description="Disordered" evidence="6">
    <location>
        <begin position="313"/>
        <end position="337"/>
    </location>
</feature>
<comment type="caution">
    <text evidence="8">The sequence shown here is derived from an EMBL/GenBank/DDBJ whole genome shotgun (WGS) entry which is preliminary data.</text>
</comment>
<evidence type="ECO:0000313" key="9">
    <source>
        <dbReference type="Proteomes" id="UP001172681"/>
    </source>
</evidence>
<dbReference type="Pfam" id="PF02668">
    <property type="entry name" value="TauD"/>
    <property type="match status" value="1"/>
</dbReference>
<keyword evidence="2" id="KW-0479">Metal-binding</keyword>
<evidence type="ECO:0000256" key="3">
    <source>
        <dbReference type="ARBA" id="ARBA00022964"/>
    </source>
</evidence>
<keyword evidence="3" id="KW-0223">Dioxygenase</keyword>
<accession>A0AA38XWH7</accession>
<dbReference type="InterPro" id="IPR003819">
    <property type="entry name" value="TauD/TfdA-like"/>
</dbReference>
<dbReference type="InterPro" id="IPR042098">
    <property type="entry name" value="TauD-like_sf"/>
</dbReference>
<dbReference type="Gene3D" id="3.60.130.10">
    <property type="entry name" value="Clavaminate synthase-like"/>
    <property type="match status" value="1"/>
</dbReference>
<proteinExistence type="inferred from homology"/>
<name>A0AA38XWH7_9EURO</name>
<protein>
    <recommendedName>
        <fullName evidence="7">TauD/TfdA-like domain-containing protein</fullName>
    </recommendedName>
</protein>
<gene>
    <name evidence="8" type="ORF">H2204_010271</name>
</gene>
<feature type="compositionally biased region" description="Basic and acidic residues" evidence="6">
    <location>
        <begin position="313"/>
        <end position="322"/>
    </location>
</feature>
<dbReference type="SUPFAM" id="SSF51197">
    <property type="entry name" value="Clavaminate synthase-like"/>
    <property type="match status" value="1"/>
</dbReference>
<feature type="domain" description="TauD/TfdA-like" evidence="7">
    <location>
        <begin position="7"/>
        <end position="287"/>
    </location>
</feature>
<comment type="similarity">
    <text evidence="1">Belongs to the TfdA dioxygenase family.</text>
</comment>
<dbReference type="GO" id="GO:0046872">
    <property type="term" value="F:metal ion binding"/>
    <property type="evidence" value="ECO:0007669"/>
    <property type="project" value="UniProtKB-KW"/>
</dbReference>
<dbReference type="GO" id="GO:0051213">
    <property type="term" value="F:dioxygenase activity"/>
    <property type="evidence" value="ECO:0007669"/>
    <property type="project" value="UniProtKB-KW"/>
</dbReference>
<dbReference type="Proteomes" id="UP001172681">
    <property type="component" value="Unassembled WGS sequence"/>
</dbReference>
<dbReference type="PANTHER" id="PTHR43779:SF3">
    <property type="entry name" value="(3R)-3-[(CARBOXYMETHYL)AMINO]FATTY ACID OXYGENASE_DECARBOXYLASE"/>
    <property type="match status" value="1"/>
</dbReference>
<evidence type="ECO:0000256" key="5">
    <source>
        <dbReference type="ARBA" id="ARBA00023004"/>
    </source>
</evidence>
<dbReference type="InterPro" id="IPR051178">
    <property type="entry name" value="TfdA_dioxygenase"/>
</dbReference>